<dbReference type="OrthoDB" id="1214207at2759"/>
<dbReference type="EMBL" id="JACXVP010000002">
    <property type="protein sequence ID" value="KAG5620331.1"/>
    <property type="molecule type" value="Genomic_DNA"/>
</dbReference>
<sequence length="250" mass="28921">NIGKNPNADNHSVFDGTTAKGQPPPGVGRLAVSYVDFLRQQKAQVKPVQMKPILYLHGESQVIWEQEEVNQMIVNENLEYAVIGKFSYGWPDIQELRTLIPKQCELNGECNIRMISNRHVLIRATILEVYVHVLLKPAFYITQNNWSFPMRNLKWDPMFNPEEETSTTIAWISFPSLSSILFGKEAVFFLAIAVRKPLQVEVDLLKEFPKHIKIGLRKQNEEVVEKWIKIKYDYAPKYCQTCMIQCHNAE</sequence>
<evidence type="ECO:0000313" key="4">
    <source>
        <dbReference type="Proteomes" id="UP000824120"/>
    </source>
</evidence>
<dbReference type="AlphaFoldDB" id="A0A9J6A7R4"/>
<dbReference type="PANTHER" id="PTHR31286:SF179">
    <property type="entry name" value="RNASE H TYPE-1 DOMAIN-CONTAINING PROTEIN"/>
    <property type="match status" value="1"/>
</dbReference>
<dbReference type="Pfam" id="PF14111">
    <property type="entry name" value="DUF4283"/>
    <property type="match status" value="1"/>
</dbReference>
<evidence type="ECO:0000313" key="3">
    <source>
        <dbReference type="EMBL" id="KAG5620331.1"/>
    </source>
</evidence>
<protein>
    <recommendedName>
        <fullName evidence="2">DUF4283 domain-containing protein</fullName>
    </recommendedName>
</protein>
<dbReference type="InterPro" id="IPR025558">
    <property type="entry name" value="DUF4283"/>
</dbReference>
<proteinExistence type="predicted"/>
<dbReference type="Proteomes" id="UP000824120">
    <property type="component" value="Chromosome 2"/>
</dbReference>
<feature type="non-terminal residue" evidence="3">
    <location>
        <position position="250"/>
    </location>
</feature>
<comment type="caution">
    <text evidence="3">The sequence shown here is derived from an EMBL/GenBank/DDBJ whole genome shotgun (WGS) entry which is preliminary data.</text>
</comment>
<organism evidence="3 4">
    <name type="scientific">Solanum commersonii</name>
    <name type="common">Commerson's wild potato</name>
    <name type="synonym">Commerson's nightshade</name>
    <dbReference type="NCBI Taxonomy" id="4109"/>
    <lineage>
        <taxon>Eukaryota</taxon>
        <taxon>Viridiplantae</taxon>
        <taxon>Streptophyta</taxon>
        <taxon>Embryophyta</taxon>
        <taxon>Tracheophyta</taxon>
        <taxon>Spermatophyta</taxon>
        <taxon>Magnoliopsida</taxon>
        <taxon>eudicotyledons</taxon>
        <taxon>Gunneridae</taxon>
        <taxon>Pentapetalae</taxon>
        <taxon>asterids</taxon>
        <taxon>lamiids</taxon>
        <taxon>Solanales</taxon>
        <taxon>Solanaceae</taxon>
        <taxon>Solanoideae</taxon>
        <taxon>Solaneae</taxon>
        <taxon>Solanum</taxon>
    </lineage>
</organism>
<evidence type="ECO:0000256" key="1">
    <source>
        <dbReference type="SAM" id="MobiDB-lite"/>
    </source>
</evidence>
<reference evidence="3 4" key="1">
    <citation type="submission" date="2020-09" db="EMBL/GenBank/DDBJ databases">
        <title>De no assembly of potato wild relative species, Solanum commersonii.</title>
        <authorList>
            <person name="Cho K."/>
        </authorList>
    </citation>
    <scope>NUCLEOTIDE SEQUENCE [LARGE SCALE GENOMIC DNA]</scope>
    <source>
        <strain evidence="3">LZ3.2</strain>
        <tissue evidence="3">Leaf</tissue>
    </source>
</reference>
<feature type="domain" description="DUF4283" evidence="2">
    <location>
        <begin position="75"/>
        <end position="163"/>
    </location>
</feature>
<keyword evidence="4" id="KW-1185">Reference proteome</keyword>
<name>A0A9J6A7R4_SOLCO</name>
<dbReference type="InterPro" id="IPR040256">
    <property type="entry name" value="At4g02000-like"/>
</dbReference>
<feature type="region of interest" description="Disordered" evidence="1">
    <location>
        <begin position="1"/>
        <end position="25"/>
    </location>
</feature>
<dbReference type="PANTHER" id="PTHR31286">
    <property type="entry name" value="GLYCINE-RICH CELL WALL STRUCTURAL PROTEIN 1.8-LIKE"/>
    <property type="match status" value="1"/>
</dbReference>
<accession>A0A9J6A7R4</accession>
<evidence type="ECO:0000259" key="2">
    <source>
        <dbReference type="Pfam" id="PF14111"/>
    </source>
</evidence>
<gene>
    <name evidence="3" type="ORF">H5410_005549</name>
</gene>